<dbReference type="EMBL" id="JBHSBH010000004">
    <property type="protein sequence ID" value="MFC3995713.1"/>
    <property type="molecule type" value="Genomic_DNA"/>
</dbReference>
<dbReference type="PROSITE" id="PS51643">
    <property type="entry name" value="HD_CAS3"/>
    <property type="match status" value="1"/>
</dbReference>
<reference evidence="12" key="1">
    <citation type="journal article" date="2019" name="Int. J. Syst. Evol. Microbiol.">
        <title>The Global Catalogue of Microorganisms (GCM) 10K type strain sequencing project: providing services to taxonomists for standard genome sequencing and annotation.</title>
        <authorList>
            <consortium name="The Broad Institute Genomics Platform"/>
            <consortium name="The Broad Institute Genome Sequencing Center for Infectious Disease"/>
            <person name="Wu L."/>
            <person name="Ma J."/>
        </authorList>
    </citation>
    <scope>NUCLEOTIDE SEQUENCE [LARGE SCALE GENOMIC DNA]</scope>
    <source>
        <strain evidence="12">TBRC 1826</strain>
    </source>
</reference>
<feature type="region of interest" description="Disordered" evidence="9">
    <location>
        <begin position="613"/>
        <end position="655"/>
    </location>
</feature>
<dbReference type="RefSeq" id="WP_378531059.1">
    <property type="nucleotide sequence ID" value="NZ_JBHSBH010000004.1"/>
</dbReference>
<name>A0ABV8FKW7_9ACTN</name>
<dbReference type="Pfam" id="PF18395">
    <property type="entry name" value="Cas3_C"/>
    <property type="match status" value="1"/>
</dbReference>
<proteinExistence type="inferred from homology"/>
<evidence type="ECO:0000259" key="10">
    <source>
        <dbReference type="PROSITE" id="PS51643"/>
    </source>
</evidence>
<accession>A0ABV8FKW7</accession>
<evidence type="ECO:0000313" key="11">
    <source>
        <dbReference type="EMBL" id="MFC3995713.1"/>
    </source>
</evidence>
<sequence length="1061" mass="110681">MPPGMTRRSLSMAGGPRGPIPRPPWDRMVCVRAGPRVRPSTRWRITLRVRRPGTGGGAPAGRTGGGRVEGECYLSRRCISAVTVKWPIPAGRLSDSPAGAIRFDMDTDALFPSPAASTIWGKTGLHSTTYAATDWHPLLAHMLDTMHVADRLWEHYLAPSLRERFSAGLTGTGTPSGDRAGRAAFRWLAALHDIGKATPGFQSLSAHHFPPVLRLLPLSVHHEPFRHELSSAQLVRMFLEEESWAPAAIDWVADVVGGHHGTFPPPGLARSPRTRARLGGGNWREVQRELFATATRCSGVDLASLAVNAPGIGGQMAIAGALALADWLAGDDELFGHSNGWPSDYPADSARIAARFRPAAELGTVWRPRPPAGARELYASRFGFGSPSATQLLAFDLAKRATGPGLMVVEAPASEGKTTAALAAAEVLAARLGCNGLFYALPGRATVEQAAARLAGWLDAQDPRPTVGLADGRARRGARWDTPLSGIGESAADTEAAAAWLRGADRALLAPVVVGTLDRLLRAGVSAAHVMIRHTVLAGKVVVVDGVPAYDTAATALLHRVLHWLGRHGTPVVVLAAALSDGQRAGLLSAYSGARRAVADGTGYPRITWVPAPGAGAGEEAGAPPGDTGHADRLPPLRSHPARPARGSGPAVELAPEAGDDAQHVADLVSGLVAAGSDPADPTAAATGRGCVLVLRATVERAQAAYGALSARFPGECTLVHEAFTAADRARLDAGLARRFGPPERSPGTRAARENPHRPQRHIVVATPSTVQPLDIDVDVLVTDLAPIDVLLRCAGLCHRHDRPGPRPAGLERPRVIITGFSGGTAAEPPRFPGGHPYPDHLLLRTLARLLPGDGAGPVDVAVPAGVPGLLASVYGDDPLGPEAWHGAMAAAASAADQERARLSALAGSVLIARPDDGEQGVVRLGHVQRNGGGHGGGAGEGSVGGPAVHPGAPGIEVLLLRRTGASTAETVSLPAEGGRPLTVPLAGMPDDEQKEAVLGQAVRLPADRVDAAALASPDGWRRAPWCSGLPVLFLDPKSDDAHLRGRTYRYSPYTGWQETA</sequence>
<evidence type="ECO:0000256" key="5">
    <source>
        <dbReference type="ARBA" id="ARBA00022801"/>
    </source>
</evidence>
<dbReference type="SUPFAM" id="SSF109604">
    <property type="entry name" value="HD-domain/PDEase-like"/>
    <property type="match status" value="1"/>
</dbReference>
<organism evidence="11 12">
    <name type="scientific">Nocardiopsis sediminis</name>
    <dbReference type="NCBI Taxonomy" id="1778267"/>
    <lineage>
        <taxon>Bacteria</taxon>
        <taxon>Bacillati</taxon>
        <taxon>Actinomycetota</taxon>
        <taxon>Actinomycetes</taxon>
        <taxon>Streptosporangiales</taxon>
        <taxon>Nocardiopsidaceae</taxon>
        <taxon>Nocardiopsis</taxon>
    </lineage>
</organism>
<evidence type="ECO:0000256" key="6">
    <source>
        <dbReference type="ARBA" id="ARBA00022806"/>
    </source>
</evidence>
<dbReference type="InterPro" id="IPR038257">
    <property type="entry name" value="CRISPR-assoc_Cas3_HD_sf"/>
</dbReference>
<keyword evidence="12" id="KW-1185">Reference proteome</keyword>
<evidence type="ECO:0000313" key="12">
    <source>
        <dbReference type="Proteomes" id="UP001595847"/>
    </source>
</evidence>
<dbReference type="InterPro" id="IPR041372">
    <property type="entry name" value="Cas3_C"/>
</dbReference>
<dbReference type="CDD" id="cd09641">
    <property type="entry name" value="Cas3''_I"/>
    <property type="match status" value="1"/>
</dbReference>
<evidence type="ECO:0000256" key="1">
    <source>
        <dbReference type="ARBA" id="ARBA00006847"/>
    </source>
</evidence>
<comment type="caution">
    <text evidence="11">The sequence shown here is derived from an EMBL/GenBank/DDBJ whole genome shotgun (WGS) entry which is preliminary data.</text>
</comment>
<dbReference type="InterPro" id="IPR054712">
    <property type="entry name" value="Cas3-like_dom"/>
</dbReference>
<evidence type="ECO:0000256" key="8">
    <source>
        <dbReference type="ARBA" id="ARBA00023118"/>
    </source>
</evidence>
<evidence type="ECO:0000256" key="7">
    <source>
        <dbReference type="ARBA" id="ARBA00022840"/>
    </source>
</evidence>
<comment type="similarity">
    <text evidence="2">In the central section; belongs to the CRISPR-associated helicase Cas3 family.</text>
</comment>
<keyword evidence="6" id="KW-0347">Helicase</keyword>
<gene>
    <name evidence="11" type="ORF">ACFOVU_07295</name>
</gene>
<feature type="domain" description="HD Cas3-type" evidence="10">
    <location>
        <begin position="131"/>
        <end position="328"/>
    </location>
</feature>
<dbReference type="Gene3D" id="1.10.3210.30">
    <property type="match status" value="1"/>
</dbReference>
<feature type="compositionally biased region" description="Low complexity" evidence="9">
    <location>
        <begin position="613"/>
        <end position="626"/>
    </location>
</feature>
<dbReference type="NCBIfam" id="TIGR01596">
    <property type="entry name" value="cas3_HD"/>
    <property type="match status" value="1"/>
</dbReference>
<keyword evidence="7" id="KW-0067">ATP-binding</keyword>
<protein>
    <submittedName>
        <fullName evidence="11">CRISPR-associated endonuclease Cas3</fullName>
    </submittedName>
</protein>
<feature type="region of interest" description="Disordered" evidence="9">
    <location>
        <begin position="1"/>
        <end position="26"/>
    </location>
</feature>
<evidence type="ECO:0000256" key="9">
    <source>
        <dbReference type="SAM" id="MobiDB-lite"/>
    </source>
</evidence>
<keyword evidence="8" id="KW-0051">Antiviral defense</keyword>
<keyword evidence="11" id="KW-0540">Nuclease</keyword>
<dbReference type="InterPro" id="IPR006483">
    <property type="entry name" value="CRISPR-assoc_Cas3_HD"/>
</dbReference>
<dbReference type="InterPro" id="IPR027417">
    <property type="entry name" value="P-loop_NTPase"/>
</dbReference>
<dbReference type="Proteomes" id="UP001595847">
    <property type="component" value="Unassembled WGS sequence"/>
</dbReference>
<comment type="similarity">
    <text evidence="1">In the N-terminal section; belongs to the CRISPR-associated nuclease Cas3-HD family.</text>
</comment>
<dbReference type="GO" id="GO:0004519">
    <property type="term" value="F:endonuclease activity"/>
    <property type="evidence" value="ECO:0007669"/>
    <property type="project" value="UniProtKB-KW"/>
</dbReference>
<keyword evidence="11" id="KW-0255">Endonuclease</keyword>
<dbReference type="Pfam" id="PF18019">
    <property type="entry name" value="Cas3_HD"/>
    <property type="match status" value="1"/>
</dbReference>
<dbReference type="SUPFAM" id="SSF52540">
    <property type="entry name" value="P-loop containing nucleoside triphosphate hydrolases"/>
    <property type="match status" value="1"/>
</dbReference>
<feature type="region of interest" description="Disordered" evidence="9">
    <location>
        <begin position="738"/>
        <end position="759"/>
    </location>
</feature>
<evidence type="ECO:0000256" key="3">
    <source>
        <dbReference type="ARBA" id="ARBA00022723"/>
    </source>
</evidence>
<keyword evidence="5" id="KW-0378">Hydrolase</keyword>
<keyword evidence="3" id="KW-0479">Metal-binding</keyword>
<keyword evidence="4" id="KW-0547">Nucleotide-binding</keyword>
<evidence type="ECO:0000256" key="2">
    <source>
        <dbReference type="ARBA" id="ARBA00009046"/>
    </source>
</evidence>
<evidence type="ECO:0000256" key="4">
    <source>
        <dbReference type="ARBA" id="ARBA00022741"/>
    </source>
</evidence>
<dbReference type="Pfam" id="PF22590">
    <property type="entry name" value="Cas3-like_C_2"/>
    <property type="match status" value="1"/>
</dbReference>